<accession>A0AA49JTN4</accession>
<reference evidence="3" key="1">
    <citation type="submission" date="2023-07" db="EMBL/GenBank/DDBJ databases">
        <authorList>
            <person name="Haufschild T."/>
            <person name="Kallscheuer N."/>
            <person name="Hammer J."/>
            <person name="Kohn T."/>
            <person name="Kabuu M."/>
            <person name="Jogler M."/>
            <person name="Wohfarth N."/>
            <person name="Heuer A."/>
            <person name="Rohde M."/>
            <person name="van Teeseling M.C.F."/>
            <person name="Jogler C."/>
        </authorList>
    </citation>
    <scope>NUCLEOTIDE SEQUENCE</scope>
    <source>
        <strain evidence="2">Strain 138</strain>
        <strain evidence="3">Strain 318</strain>
    </source>
</reference>
<accession>A0AA49JYU1</accession>
<evidence type="ECO:0000256" key="1">
    <source>
        <dbReference type="SAM" id="Phobius"/>
    </source>
</evidence>
<proteinExistence type="predicted"/>
<dbReference type="Proteomes" id="UP001229955">
    <property type="component" value="Chromosome"/>
</dbReference>
<feature type="transmembrane region" description="Helical" evidence="1">
    <location>
        <begin position="14"/>
        <end position="32"/>
    </location>
</feature>
<gene>
    <name evidence="2" type="ORF">Strain138_001128</name>
    <name evidence="3" type="ORF">Strain318_001128</name>
</gene>
<dbReference type="EMBL" id="CP130613">
    <property type="protein sequence ID" value="WKW14770.1"/>
    <property type="molecule type" value="Genomic_DNA"/>
</dbReference>
<evidence type="ECO:0000313" key="3">
    <source>
        <dbReference type="EMBL" id="WKW14770.1"/>
    </source>
</evidence>
<protein>
    <submittedName>
        <fullName evidence="3">Uncharacterized protein</fullName>
    </submittedName>
</protein>
<dbReference type="KEGG" id="pspc:Strain318_001128"/>
<name>A0AA49JYU1_9BACT</name>
<sequence>MEHPELVLAYLDPMSGSLILQAVIAGVLGGIVTMKRAGLTVRDAFSRAWKRIKG</sequence>
<evidence type="ECO:0000313" key="2">
    <source>
        <dbReference type="EMBL" id="WKW11860.1"/>
    </source>
</evidence>
<dbReference type="EMBL" id="CP130612">
    <property type="protein sequence ID" value="WKW11860.1"/>
    <property type="molecule type" value="Genomic_DNA"/>
</dbReference>
<evidence type="ECO:0000313" key="4">
    <source>
        <dbReference type="Proteomes" id="UP001229955"/>
    </source>
</evidence>
<keyword evidence="4" id="KW-1185">Reference proteome</keyword>
<organism evidence="3 4">
    <name type="scientific">Pseudogemmatithrix spongiicola</name>
    <dbReference type="NCBI Taxonomy" id="3062599"/>
    <lineage>
        <taxon>Bacteria</taxon>
        <taxon>Pseudomonadati</taxon>
        <taxon>Gemmatimonadota</taxon>
        <taxon>Gemmatimonadia</taxon>
        <taxon>Gemmatimonadales</taxon>
        <taxon>Gemmatimonadaceae</taxon>
        <taxon>Pseudogemmatithrix</taxon>
    </lineage>
</organism>
<keyword evidence="1" id="KW-0812">Transmembrane</keyword>
<dbReference type="RefSeq" id="WP_367887546.1">
    <property type="nucleotide sequence ID" value="NZ_CP130612.1"/>
</dbReference>
<keyword evidence="1" id="KW-0472">Membrane</keyword>
<keyword evidence="1" id="KW-1133">Transmembrane helix</keyword>
<dbReference type="AlphaFoldDB" id="A0AA49JYU1"/>